<feature type="compositionally biased region" description="Polar residues" evidence="1">
    <location>
        <begin position="32"/>
        <end position="46"/>
    </location>
</feature>
<accession>A0A1B7NUE0</accession>
<dbReference type="Proteomes" id="UP000091918">
    <property type="component" value="Unassembled WGS sequence"/>
</dbReference>
<evidence type="ECO:0000313" key="3">
    <source>
        <dbReference type="Proteomes" id="UP000091918"/>
    </source>
</evidence>
<comment type="caution">
    <text evidence="2">The sequence shown here is derived from an EMBL/GenBank/DDBJ whole genome shotgun (WGS) entry which is preliminary data.</text>
</comment>
<proteinExistence type="predicted"/>
<dbReference type="AlphaFoldDB" id="A0A1B7NUE0"/>
<name>A0A1B7NUE0_9EURO</name>
<sequence>MSTLPNPRSHKKERRSFDDTDNDRRAQPRGMSGSTGRPSTYTFTRSEVTRPALSPDSVEAEQSRLEDLPPSKMPKGQ</sequence>
<protein>
    <submittedName>
        <fullName evidence="2">Uncharacterized protein</fullName>
    </submittedName>
</protein>
<gene>
    <name evidence="2" type="ORF">ACJ72_05263</name>
</gene>
<keyword evidence="3" id="KW-1185">Reference proteome</keyword>
<organism evidence="2 3">
    <name type="scientific">Emergomyces africanus</name>
    <dbReference type="NCBI Taxonomy" id="1955775"/>
    <lineage>
        <taxon>Eukaryota</taxon>
        <taxon>Fungi</taxon>
        <taxon>Dikarya</taxon>
        <taxon>Ascomycota</taxon>
        <taxon>Pezizomycotina</taxon>
        <taxon>Eurotiomycetes</taxon>
        <taxon>Eurotiomycetidae</taxon>
        <taxon>Onygenales</taxon>
        <taxon>Ajellomycetaceae</taxon>
        <taxon>Emergomyces</taxon>
    </lineage>
</organism>
<feature type="compositionally biased region" description="Basic and acidic residues" evidence="1">
    <location>
        <begin position="15"/>
        <end position="26"/>
    </location>
</feature>
<evidence type="ECO:0000256" key="1">
    <source>
        <dbReference type="SAM" id="MobiDB-lite"/>
    </source>
</evidence>
<reference evidence="2 3" key="1">
    <citation type="submission" date="2015-07" db="EMBL/GenBank/DDBJ databases">
        <title>Emmonsia species relationships and genome sequence.</title>
        <authorList>
            <person name="Cuomo C.A."/>
            <person name="Schwartz I.S."/>
            <person name="Kenyon C."/>
            <person name="de Hoog G.S."/>
            <person name="Govender N.P."/>
            <person name="Botha A."/>
            <person name="Moreno L."/>
            <person name="de Vries M."/>
            <person name="Munoz J.F."/>
            <person name="Stielow J.B."/>
        </authorList>
    </citation>
    <scope>NUCLEOTIDE SEQUENCE [LARGE SCALE GENOMIC DNA]</scope>
    <source>
        <strain evidence="2 3">CBS 136260</strain>
    </source>
</reference>
<evidence type="ECO:0000313" key="2">
    <source>
        <dbReference type="EMBL" id="OAX80403.1"/>
    </source>
</evidence>
<dbReference type="EMBL" id="LGUA01000712">
    <property type="protein sequence ID" value="OAX80403.1"/>
    <property type="molecule type" value="Genomic_DNA"/>
</dbReference>
<feature type="region of interest" description="Disordered" evidence="1">
    <location>
        <begin position="1"/>
        <end position="77"/>
    </location>
</feature>